<comment type="caution">
    <text evidence="3">The sequence shown here is derived from an EMBL/GenBank/DDBJ whole genome shotgun (WGS) entry which is preliminary data.</text>
</comment>
<dbReference type="InterPro" id="IPR049237">
    <property type="entry name" value="DUF2264_C"/>
</dbReference>
<evidence type="ECO:0000313" key="4">
    <source>
        <dbReference type="Proteomes" id="UP001161406"/>
    </source>
</evidence>
<protein>
    <recommendedName>
        <fullName evidence="5">DUF2264 domain-containing protein</fullName>
    </recommendedName>
</protein>
<dbReference type="Pfam" id="PF10022">
    <property type="entry name" value="DUF2264"/>
    <property type="match status" value="1"/>
</dbReference>
<evidence type="ECO:0000259" key="1">
    <source>
        <dbReference type="Pfam" id="PF10022"/>
    </source>
</evidence>
<accession>A0ABQ5UCQ2</accession>
<sequence>MTYDPASANPLFGNPLKTRADVEKGLRDLFNPLLPYFSEGAARVRLDGGAAHFDRAAADLEGFARPLWGLTPLAAGGAEFDHWELYRRGLANGTDPEHPEYWGQVNSTDQRMVELAAIGFTLRLLPHLVWEPLPQKAKDNLAAYLKHARQFDYADNNWKFFRILVDLGLEECGVEFDRSLTEKYLEELDGFYLGDGWYRDGNVRRVDHYIPFAMHFYGLIYSKLARNDDKRVAAYRERAALFAKDIRHWFDEDGGTLAFGRSLTYRFACGGIWGALAFADLEALPWGEIKGQFMRHLRWWSTQPIANRDGVLSVGYGYPNLIMSENYNSAGSPYWALKAFLPLALPADHPFWTAEEAPAVTPSEPVPLKHPGMVVQHTAGNVVALSSGQQNWQMRWGAEKYAKFVYSSRYGFSVESDERAYNGAAFDGMLGLSDDGRHYRVRESNEVAQIAGHTLFAQWKPWADVSVETWLVPQGDWHVRVHRITTPRALHGTEGGFAIGRADLNADKLSEGAGRAVARSQSDVSAIVDLGGQRDGRAQKALPNTNLIVAKTIVPQLRGEIPAGTTVLMTAVLALPAGAAAETSLDKVPAAPDLGVLEALIREEGIEVTAIQVAERF</sequence>
<name>A0ABQ5UCQ2_9HYPH</name>
<keyword evidence="4" id="KW-1185">Reference proteome</keyword>
<dbReference type="Pfam" id="PF20938">
    <property type="entry name" value="DUF2264_C"/>
    <property type="match status" value="1"/>
</dbReference>
<dbReference type="Proteomes" id="UP001161406">
    <property type="component" value="Unassembled WGS sequence"/>
</dbReference>
<proteinExistence type="predicted"/>
<reference evidence="3" key="2">
    <citation type="submission" date="2023-01" db="EMBL/GenBank/DDBJ databases">
        <title>Draft genome sequence of Devosia yakushimensis strain NBRC 103855.</title>
        <authorList>
            <person name="Sun Q."/>
            <person name="Mori K."/>
        </authorList>
    </citation>
    <scope>NUCLEOTIDE SEQUENCE</scope>
    <source>
        <strain evidence="3">NBRC 103855</strain>
    </source>
</reference>
<dbReference type="EMBL" id="BSNG01000001">
    <property type="protein sequence ID" value="GLQ08321.1"/>
    <property type="molecule type" value="Genomic_DNA"/>
</dbReference>
<feature type="domain" description="DUF2264" evidence="1">
    <location>
        <begin position="18"/>
        <end position="358"/>
    </location>
</feature>
<dbReference type="InterPro" id="IPR016624">
    <property type="entry name" value="UCP014753"/>
</dbReference>
<dbReference type="PIRSF" id="PIRSF014753">
    <property type="entry name" value="UCP014753"/>
    <property type="match status" value="1"/>
</dbReference>
<reference evidence="3" key="1">
    <citation type="journal article" date="2014" name="Int. J. Syst. Evol. Microbiol.">
        <title>Complete genome of a new Firmicutes species belonging to the dominant human colonic microbiota ('Ruminococcus bicirculans') reveals two chromosomes and a selective capacity to utilize plant glucans.</title>
        <authorList>
            <consortium name="NISC Comparative Sequencing Program"/>
            <person name="Wegmann U."/>
            <person name="Louis P."/>
            <person name="Goesmann A."/>
            <person name="Henrissat B."/>
            <person name="Duncan S.H."/>
            <person name="Flint H.J."/>
        </authorList>
    </citation>
    <scope>NUCLEOTIDE SEQUENCE</scope>
    <source>
        <strain evidence="3">NBRC 103855</strain>
    </source>
</reference>
<evidence type="ECO:0000313" key="3">
    <source>
        <dbReference type="EMBL" id="GLQ08321.1"/>
    </source>
</evidence>
<evidence type="ECO:0000259" key="2">
    <source>
        <dbReference type="Pfam" id="PF20938"/>
    </source>
</evidence>
<dbReference type="RefSeq" id="WP_284387189.1">
    <property type="nucleotide sequence ID" value="NZ_BSNG01000001.1"/>
</dbReference>
<gene>
    <name evidence="3" type="ORF">GCM10007913_02530</name>
</gene>
<feature type="domain" description="DUF2264" evidence="2">
    <location>
        <begin position="365"/>
        <end position="580"/>
    </location>
</feature>
<dbReference type="PANTHER" id="PTHR35339">
    <property type="entry name" value="LINALOOL DEHYDRATASE_ISOMERASE DOMAIN-CONTAINING PROTEIN"/>
    <property type="match status" value="1"/>
</dbReference>
<dbReference type="InterPro" id="IPR049349">
    <property type="entry name" value="DUF2264_N"/>
</dbReference>
<dbReference type="PANTHER" id="PTHR35339:SF4">
    <property type="entry name" value="LINALOOL DEHYDRATASE_ISOMERASE DOMAIN-CONTAINING PROTEIN"/>
    <property type="match status" value="1"/>
</dbReference>
<evidence type="ECO:0008006" key="5">
    <source>
        <dbReference type="Google" id="ProtNLM"/>
    </source>
</evidence>
<organism evidence="3 4">
    <name type="scientific">Devosia yakushimensis</name>
    <dbReference type="NCBI Taxonomy" id="470028"/>
    <lineage>
        <taxon>Bacteria</taxon>
        <taxon>Pseudomonadati</taxon>
        <taxon>Pseudomonadota</taxon>
        <taxon>Alphaproteobacteria</taxon>
        <taxon>Hyphomicrobiales</taxon>
        <taxon>Devosiaceae</taxon>
        <taxon>Devosia</taxon>
    </lineage>
</organism>